<evidence type="ECO:0000256" key="1">
    <source>
        <dbReference type="ARBA" id="ARBA00004651"/>
    </source>
</evidence>
<organism evidence="7 8">
    <name type="scientific">Candidatus Portnoybacteria bacterium CG_4_8_14_3_um_filter_44_15</name>
    <dbReference type="NCBI Taxonomy" id="1974803"/>
    <lineage>
        <taxon>Bacteria</taxon>
        <taxon>Candidatus Portnoyibacteriota</taxon>
    </lineage>
</organism>
<feature type="transmembrane region" description="Helical" evidence="6">
    <location>
        <begin position="14"/>
        <end position="31"/>
    </location>
</feature>
<protein>
    <recommendedName>
        <fullName evidence="9">TIGR00374 family protein</fullName>
    </recommendedName>
</protein>
<evidence type="ECO:0000256" key="5">
    <source>
        <dbReference type="ARBA" id="ARBA00023136"/>
    </source>
</evidence>
<feature type="transmembrane region" description="Helical" evidence="6">
    <location>
        <begin position="43"/>
        <end position="61"/>
    </location>
</feature>
<comment type="caution">
    <text evidence="7">The sequence shown here is derived from an EMBL/GenBank/DDBJ whole genome shotgun (WGS) entry which is preliminary data.</text>
</comment>
<evidence type="ECO:0000256" key="2">
    <source>
        <dbReference type="ARBA" id="ARBA00022475"/>
    </source>
</evidence>
<evidence type="ECO:0008006" key="9">
    <source>
        <dbReference type="Google" id="ProtNLM"/>
    </source>
</evidence>
<accession>A0A2M7IDN2</accession>
<dbReference type="Proteomes" id="UP000231673">
    <property type="component" value="Unassembled WGS sequence"/>
</dbReference>
<dbReference type="GO" id="GO:0005886">
    <property type="term" value="C:plasma membrane"/>
    <property type="evidence" value="ECO:0007669"/>
    <property type="project" value="UniProtKB-SubCell"/>
</dbReference>
<evidence type="ECO:0000313" key="7">
    <source>
        <dbReference type="EMBL" id="PIW74642.1"/>
    </source>
</evidence>
<keyword evidence="3 6" id="KW-0812">Transmembrane</keyword>
<evidence type="ECO:0000256" key="6">
    <source>
        <dbReference type="SAM" id="Phobius"/>
    </source>
</evidence>
<dbReference type="PANTHER" id="PTHR40277">
    <property type="entry name" value="BLL5419 PROTEIN"/>
    <property type="match status" value="1"/>
</dbReference>
<name>A0A2M7IDN2_9BACT</name>
<feature type="transmembrane region" description="Helical" evidence="6">
    <location>
        <begin position="291"/>
        <end position="314"/>
    </location>
</feature>
<feature type="transmembrane region" description="Helical" evidence="6">
    <location>
        <begin position="216"/>
        <end position="233"/>
    </location>
</feature>
<dbReference type="NCBIfam" id="TIGR00374">
    <property type="entry name" value="flippase-like domain"/>
    <property type="match status" value="1"/>
</dbReference>
<evidence type="ECO:0000256" key="3">
    <source>
        <dbReference type="ARBA" id="ARBA00022692"/>
    </source>
</evidence>
<keyword evidence="2" id="KW-1003">Cell membrane</keyword>
<feature type="transmembrane region" description="Helical" evidence="6">
    <location>
        <begin position="152"/>
        <end position="171"/>
    </location>
</feature>
<feature type="transmembrane region" description="Helical" evidence="6">
    <location>
        <begin position="128"/>
        <end position="146"/>
    </location>
</feature>
<gene>
    <name evidence="7" type="ORF">CO003_01600</name>
</gene>
<feature type="transmembrane region" description="Helical" evidence="6">
    <location>
        <begin position="245"/>
        <end position="270"/>
    </location>
</feature>
<proteinExistence type="predicted"/>
<reference evidence="8" key="1">
    <citation type="submission" date="2017-09" db="EMBL/GenBank/DDBJ databases">
        <title>Depth-based differentiation of microbial function through sediment-hosted aquifers and enrichment of novel symbionts in the deep terrestrial subsurface.</title>
        <authorList>
            <person name="Probst A.J."/>
            <person name="Ladd B."/>
            <person name="Jarett J.K."/>
            <person name="Geller-Mcgrath D.E."/>
            <person name="Sieber C.M.K."/>
            <person name="Emerson J.B."/>
            <person name="Anantharaman K."/>
            <person name="Thomas B.C."/>
            <person name="Malmstrom R."/>
            <person name="Stieglmeier M."/>
            <person name="Klingl A."/>
            <person name="Woyke T."/>
            <person name="Ryan C.M."/>
            <person name="Banfield J.F."/>
        </authorList>
    </citation>
    <scope>NUCLEOTIDE SEQUENCE [LARGE SCALE GENOMIC DNA]</scope>
</reference>
<dbReference type="PANTHER" id="PTHR40277:SF1">
    <property type="entry name" value="BLL5419 PROTEIN"/>
    <property type="match status" value="1"/>
</dbReference>
<dbReference type="AlphaFoldDB" id="A0A2M7IDN2"/>
<dbReference type="EMBL" id="PFGW01000033">
    <property type="protein sequence ID" value="PIW74642.1"/>
    <property type="molecule type" value="Genomic_DNA"/>
</dbReference>
<keyword evidence="5 6" id="KW-0472">Membrane</keyword>
<sequence>FEIGKVMSAKKTKIFLHLLGPAVFIYILTQIDFGFLKEKLLKVNIYFLILSVVFIAVQIALRGLKWRTLLTGLGINLNKSDAINLYWLGTFIGTATPGRLGELVKVYFLKEKGYDAFRSFFSVFFDRLTDVLTLLFLGFFIFLFFIKGIGSYIIIVGLLSVLFLIFVFFLLDNRSFLHKRFSKLVEKLFSIDLEKYNKFSFLKLWQGIKGLKKTQIIIFFIYLIFSWLFYFASRYMISLALELELSFLEVSMISVLTAVATMLPISMAGIGTRDAAVIYLFGLFSLNKETALLFSLLILSLELLAISFGLIPYLKESRLVNQAKKEE</sequence>
<evidence type="ECO:0000313" key="8">
    <source>
        <dbReference type="Proteomes" id="UP000231673"/>
    </source>
</evidence>
<feature type="non-terminal residue" evidence="7">
    <location>
        <position position="1"/>
    </location>
</feature>
<dbReference type="InterPro" id="IPR022791">
    <property type="entry name" value="L-PG_synthase/AglD"/>
</dbReference>
<keyword evidence="4 6" id="KW-1133">Transmembrane helix</keyword>
<comment type="subcellular location">
    <subcellularLocation>
        <location evidence="1">Cell membrane</location>
        <topology evidence="1">Multi-pass membrane protein</topology>
    </subcellularLocation>
</comment>
<dbReference type="Pfam" id="PF03706">
    <property type="entry name" value="LPG_synthase_TM"/>
    <property type="match status" value="1"/>
</dbReference>
<evidence type="ECO:0000256" key="4">
    <source>
        <dbReference type="ARBA" id="ARBA00022989"/>
    </source>
</evidence>